<dbReference type="AlphaFoldDB" id="A0A848FFQ6"/>
<accession>A0A848FFQ6</accession>
<organism evidence="4 5">
    <name type="scientific">Azohydromonas caseinilytica</name>
    <dbReference type="NCBI Taxonomy" id="2728836"/>
    <lineage>
        <taxon>Bacteria</taxon>
        <taxon>Pseudomonadati</taxon>
        <taxon>Pseudomonadota</taxon>
        <taxon>Betaproteobacteria</taxon>
        <taxon>Burkholderiales</taxon>
        <taxon>Sphaerotilaceae</taxon>
        <taxon>Azohydromonas</taxon>
    </lineage>
</organism>
<comment type="caution">
    <text evidence="4">The sequence shown here is derived from an EMBL/GenBank/DDBJ whole genome shotgun (WGS) entry which is preliminary data.</text>
</comment>
<dbReference type="InterPro" id="IPR029039">
    <property type="entry name" value="Flavoprotein-like_sf"/>
</dbReference>
<dbReference type="PANTHER" id="PTHR39201">
    <property type="entry name" value="EXPORTED PROTEIN-RELATED"/>
    <property type="match status" value="1"/>
</dbReference>
<feature type="domain" description="Flavodoxin-like" evidence="3">
    <location>
        <begin position="3"/>
        <end position="122"/>
    </location>
</feature>
<evidence type="ECO:0000259" key="3">
    <source>
        <dbReference type="Pfam" id="PF12682"/>
    </source>
</evidence>
<dbReference type="GO" id="GO:0010181">
    <property type="term" value="F:FMN binding"/>
    <property type="evidence" value="ECO:0007669"/>
    <property type="project" value="InterPro"/>
</dbReference>
<evidence type="ECO:0000313" key="5">
    <source>
        <dbReference type="Proteomes" id="UP000574067"/>
    </source>
</evidence>
<protein>
    <submittedName>
        <fullName evidence="4">Flavodoxin</fullName>
    </submittedName>
</protein>
<dbReference type="PANTHER" id="PTHR39201:SF1">
    <property type="entry name" value="FLAVODOXIN-LIKE DOMAIN-CONTAINING PROTEIN"/>
    <property type="match status" value="1"/>
</dbReference>
<dbReference type="InterPro" id="IPR008254">
    <property type="entry name" value="Flavodoxin/NO_synth"/>
</dbReference>
<gene>
    <name evidence="4" type="ORF">HHL10_24865</name>
</gene>
<dbReference type="Gene3D" id="3.40.50.360">
    <property type="match status" value="1"/>
</dbReference>
<dbReference type="SUPFAM" id="SSF52218">
    <property type="entry name" value="Flavoproteins"/>
    <property type="match status" value="1"/>
</dbReference>
<evidence type="ECO:0000313" key="4">
    <source>
        <dbReference type="EMBL" id="NML18204.1"/>
    </source>
</evidence>
<name>A0A848FFQ6_9BURK</name>
<keyword evidence="5" id="KW-1185">Reference proteome</keyword>
<dbReference type="Proteomes" id="UP000574067">
    <property type="component" value="Unassembled WGS sequence"/>
</dbReference>
<proteinExistence type="predicted"/>
<dbReference type="RefSeq" id="WP_169163101.1">
    <property type="nucleotide sequence ID" value="NZ_JABBFW010000028.1"/>
</dbReference>
<keyword evidence="1" id="KW-0285">Flavoprotein</keyword>
<dbReference type="EMBL" id="JABBFW010000028">
    <property type="protein sequence ID" value="NML18204.1"/>
    <property type="molecule type" value="Genomic_DNA"/>
</dbReference>
<evidence type="ECO:0000256" key="1">
    <source>
        <dbReference type="ARBA" id="ARBA00022630"/>
    </source>
</evidence>
<evidence type="ECO:0000256" key="2">
    <source>
        <dbReference type="ARBA" id="ARBA00022643"/>
    </source>
</evidence>
<keyword evidence="2" id="KW-0288">FMN</keyword>
<reference evidence="4 5" key="1">
    <citation type="submission" date="2020-04" db="EMBL/GenBank/DDBJ databases">
        <title>Azohydromonas sp. isolated from soil.</title>
        <authorList>
            <person name="Dahal R.H."/>
        </authorList>
    </citation>
    <scope>NUCLEOTIDE SEQUENCE [LARGE SCALE GENOMIC DNA]</scope>
    <source>
        <strain evidence="4 5">G-1-1-14</strain>
    </source>
</reference>
<sequence length="168" mass="18590">MSRILVAYYTRTGCTGRVATRLAEALDAQLLQIEETRSRLGPLGYMRCCYEAVRRRVPSIEPVGIDPGRFELLVIGTPIWCWHLSSPVRAFARREGRAARRVAFFCTMGGAGYTGAFDELRTLLGQEPVATLALTDAEIDNAAGTARIERFVQALRHEALPELHGKLA</sequence>
<dbReference type="Pfam" id="PF12682">
    <property type="entry name" value="Flavodoxin_4"/>
    <property type="match status" value="1"/>
</dbReference>